<dbReference type="AlphaFoldDB" id="A0A6C0PBM8"/>
<dbReference type="Proteomes" id="UP000479114">
    <property type="component" value="Plasmid unnamed2"/>
</dbReference>
<evidence type="ECO:0000313" key="2">
    <source>
        <dbReference type="Proteomes" id="UP000479114"/>
    </source>
</evidence>
<dbReference type="RefSeq" id="WP_162645993.1">
    <property type="nucleotide sequence ID" value="NZ_CP048288.1"/>
</dbReference>
<name>A0A6C0PBM8_9BACL</name>
<organism evidence="1 2">
    <name type="scientific">Paenibacillus rhizovicinus</name>
    <dbReference type="NCBI Taxonomy" id="2704463"/>
    <lineage>
        <taxon>Bacteria</taxon>
        <taxon>Bacillati</taxon>
        <taxon>Bacillota</taxon>
        <taxon>Bacilli</taxon>
        <taxon>Bacillales</taxon>
        <taxon>Paenibacillaceae</taxon>
        <taxon>Paenibacillus</taxon>
    </lineage>
</organism>
<dbReference type="KEGG" id="prz:GZH47_33755"/>
<accession>A0A6C0PBM8</accession>
<keyword evidence="1" id="KW-0614">Plasmid</keyword>
<protein>
    <submittedName>
        <fullName evidence="1">Uncharacterized protein</fullName>
    </submittedName>
</protein>
<keyword evidence="2" id="KW-1185">Reference proteome</keyword>
<sequence length="235" mass="27801">MEIEGVRKAAPDGTNLALAEWFVREVNQSAANIENKVAKSIKTIERLISGGWALEDIQEEIMKFAKEYPSMVTRIYHLEEIFVNKQPPDNIMQPDVFYYHNILREVPPPVRMRMDPETGQMIRHSEPFFLEMKRRFTMKELMDYWYTSCQITPHDHMKRQDEGKFKHFLGIYGLDEILFAIDVSKSSRAEMNLSPLRNAFDLERYMDKALEFIREKENTHKQVGINRVIRRKDQA</sequence>
<geneLocation type="plasmid" evidence="1 2">
    <name>unnamed2</name>
</geneLocation>
<gene>
    <name evidence="1" type="ORF">GZH47_33755</name>
</gene>
<reference evidence="1 2" key="1">
    <citation type="submission" date="2020-02" db="EMBL/GenBank/DDBJ databases">
        <title>Paenibacillus sp. nov., isolated from rhizosphere soil of tomato.</title>
        <authorList>
            <person name="Weon H.-Y."/>
            <person name="Lee S.A."/>
        </authorList>
    </citation>
    <scope>NUCLEOTIDE SEQUENCE [LARGE SCALE GENOMIC DNA]</scope>
    <source>
        <strain evidence="1 2">14171R-81</strain>
        <plasmid evidence="1 2">unnamed2</plasmid>
    </source>
</reference>
<dbReference type="EMBL" id="CP048288">
    <property type="protein sequence ID" value="QHW35859.1"/>
    <property type="molecule type" value="Genomic_DNA"/>
</dbReference>
<proteinExistence type="predicted"/>
<evidence type="ECO:0000313" key="1">
    <source>
        <dbReference type="EMBL" id="QHW35859.1"/>
    </source>
</evidence>